<dbReference type="PANTHER" id="PTHR34139">
    <property type="entry name" value="UPF0331 PROTEIN MJ0127"/>
    <property type="match status" value="1"/>
</dbReference>
<dbReference type="GO" id="GO:0000166">
    <property type="term" value="F:nucleotide binding"/>
    <property type="evidence" value="ECO:0007669"/>
    <property type="project" value="UniProtKB-KW"/>
</dbReference>
<dbReference type="PANTHER" id="PTHR34139:SF1">
    <property type="entry name" value="RNASE MJ1380-RELATED"/>
    <property type="match status" value="1"/>
</dbReference>
<name>A0A831PRB6_9BACT</name>
<protein>
    <submittedName>
        <fullName evidence="6">DUF86 domain-containing protein</fullName>
    </submittedName>
</protein>
<evidence type="ECO:0000256" key="2">
    <source>
        <dbReference type="ARBA" id="ARBA00022649"/>
    </source>
</evidence>
<dbReference type="AlphaFoldDB" id="A0A831PRB6"/>
<comment type="caution">
    <text evidence="6">The sequence shown here is derived from an EMBL/GenBank/DDBJ whole genome shotgun (WGS) entry which is preliminary data.</text>
</comment>
<dbReference type="GO" id="GO:0004540">
    <property type="term" value="F:RNA nuclease activity"/>
    <property type="evidence" value="ECO:0007669"/>
    <property type="project" value="InterPro"/>
</dbReference>
<reference evidence="6" key="1">
    <citation type="journal article" date="2020" name="mSystems">
        <title>Genome- and Community-Level Interaction Insights into Carbon Utilization and Element Cycling Functions of Hydrothermarchaeota in Hydrothermal Sediment.</title>
        <authorList>
            <person name="Zhou Z."/>
            <person name="Liu Y."/>
            <person name="Xu W."/>
            <person name="Pan J."/>
            <person name="Luo Z.H."/>
            <person name="Li M."/>
        </authorList>
    </citation>
    <scope>NUCLEOTIDE SEQUENCE [LARGE SCALE GENOMIC DNA]</scope>
    <source>
        <strain evidence="6">SpSt-1217</strain>
    </source>
</reference>
<organism evidence="6">
    <name type="scientific">Mariniphaga anaerophila</name>
    <dbReference type="NCBI Taxonomy" id="1484053"/>
    <lineage>
        <taxon>Bacteria</taxon>
        <taxon>Pseudomonadati</taxon>
        <taxon>Bacteroidota</taxon>
        <taxon>Bacteroidia</taxon>
        <taxon>Marinilabiliales</taxon>
        <taxon>Prolixibacteraceae</taxon>
        <taxon>Mariniphaga</taxon>
    </lineage>
</organism>
<keyword evidence="5" id="KW-0378">Hydrolase</keyword>
<keyword evidence="1" id="KW-0597">Phosphoprotein</keyword>
<evidence type="ECO:0000256" key="4">
    <source>
        <dbReference type="ARBA" id="ARBA00022741"/>
    </source>
</evidence>
<dbReference type="GO" id="GO:0016787">
    <property type="term" value="F:hydrolase activity"/>
    <property type="evidence" value="ECO:0007669"/>
    <property type="project" value="UniProtKB-KW"/>
</dbReference>
<dbReference type="Proteomes" id="UP000886047">
    <property type="component" value="Unassembled WGS sequence"/>
</dbReference>
<keyword evidence="4" id="KW-0547">Nucleotide-binding</keyword>
<proteinExistence type="predicted"/>
<dbReference type="InterPro" id="IPR051813">
    <property type="entry name" value="HepT_RNase_toxin"/>
</dbReference>
<evidence type="ECO:0000313" key="6">
    <source>
        <dbReference type="EMBL" id="HDR51801.1"/>
    </source>
</evidence>
<keyword evidence="3" id="KW-0540">Nuclease</keyword>
<evidence type="ECO:0000256" key="3">
    <source>
        <dbReference type="ARBA" id="ARBA00022722"/>
    </source>
</evidence>
<dbReference type="Pfam" id="PF01934">
    <property type="entry name" value="HepT-like"/>
    <property type="match status" value="1"/>
</dbReference>
<dbReference type="EMBL" id="DSDK01000503">
    <property type="protein sequence ID" value="HDR51801.1"/>
    <property type="molecule type" value="Genomic_DNA"/>
</dbReference>
<dbReference type="GO" id="GO:0110001">
    <property type="term" value="C:toxin-antitoxin complex"/>
    <property type="evidence" value="ECO:0007669"/>
    <property type="project" value="InterPro"/>
</dbReference>
<evidence type="ECO:0000256" key="5">
    <source>
        <dbReference type="ARBA" id="ARBA00022801"/>
    </source>
</evidence>
<dbReference type="InterPro" id="IPR008201">
    <property type="entry name" value="HepT-like"/>
</dbReference>
<keyword evidence="2" id="KW-1277">Toxin-antitoxin system</keyword>
<gene>
    <name evidence="6" type="ORF">ENN90_09345</name>
</gene>
<sequence length="113" mass="13392">MSRSDTEFLLHIKDELNFLETNSKNIDFSKFIESEVLKRAFSRSLEIIGEAVKNIPEEIRYENPQVDWKSIAGMRDKLIHHYFGVDYELVWDIIENEIEELNFQIGKIIKENS</sequence>
<evidence type="ECO:0000256" key="1">
    <source>
        <dbReference type="ARBA" id="ARBA00022553"/>
    </source>
</evidence>
<accession>A0A831PRB6</accession>